<proteinExistence type="predicted"/>
<evidence type="ECO:0000313" key="2">
    <source>
        <dbReference type="Proteomes" id="UP000028681"/>
    </source>
</evidence>
<accession>A0A076LX84</accession>
<dbReference type="EMBL" id="CP006664">
    <property type="protein sequence ID" value="AIJ10024.1"/>
    <property type="molecule type" value="Genomic_DNA"/>
</dbReference>
<gene>
    <name evidence="1" type="ORF">ETEE_3604</name>
</gene>
<dbReference type="KEGG" id="ete:ETEE_3604"/>
<evidence type="ECO:0000313" key="1">
    <source>
        <dbReference type="EMBL" id="AIJ10024.1"/>
    </source>
</evidence>
<dbReference type="AlphaFoldDB" id="A0A076LX84"/>
<reference evidence="1 2" key="1">
    <citation type="journal article" date="2012" name="PLoS ONE">
        <title>Edwardsiella comparative phylogenomics reveal the new intra/inter-species taxonomic relationships, virulence evolution and niche adaptation mechanisms.</title>
        <authorList>
            <person name="Yang M."/>
            <person name="Lv Y."/>
            <person name="Xiao J."/>
            <person name="Wu H."/>
            <person name="Zheng H."/>
            <person name="Liu Q."/>
            <person name="Zhang Y."/>
            <person name="Wang Q."/>
        </authorList>
    </citation>
    <scope>NUCLEOTIDE SEQUENCE [LARGE SCALE GENOMIC DNA]</scope>
    <source>
        <strain evidence="2">080813</strain>
    </source>
</reference>
<sequence>MVQSLFPDKGSLLQSNLSQRGFIRQILLKIVFEDVFQEDR</sequence>
<dbReference type="HOGENOM" id="CLU_3288786_0_0_6"/>
<organism evidence="1 2">
    <name type="scientific">Edwardsiella anguillarum ET080813</name>
    <dbReference type="NCBI Taxonomy" id="667120"/>
    <lineage>
        <taxon>Bacteria</taxon>
        <taxon>Pseudomonadati</taxon>
        <taxon>Pseudomonadota</taxon>
        <taxon>Gammaproteobacteria</taxon>
        <taxon>Enterobacterales</taxon>
        <taxon>Hafniaceae</taxon>
        <taxon>Edwardsiella</taxon>
    </lineage>
</organism>
<protein>
    <submittedName>
        <fullName evidence="1">Uncharacterized protein</fullName>
    </submittedName>
</protein>
<dbReference type="Proteomes" id="UP000028681">
    <property type="component" value="Chromosome"/>
</dbReference>
<name>A0A076LX84_9GAMM</name>